<keyword evidence="1" id="KW-0472">Membrane</keyword>
<reference evidence="2 3" key="1">
    <citation type="submission" date="2018-03" db="EMBL/GenBank/DDBJ databases">
        <authorList>
            <person name="Guldener U."/>
        </authorList>
    </citation>
    <scope>NUCLEOTIDE SEQUENCE [LARGE SCALE GENOMIC DNA]</scope>
    <source>
        <strain evidence="2 3">NBRC100155</strain>
    </source>
</reference>
<evidence type="ECO:0000313" key="3">
    <source>
        <dbReference type="Proteomes" id="UP000324022"/>
    </source>
</evidence>
<name>A0A5C3E6F7_9BASI</name>
<keyword evidence="1" id="KW-1133">Transmembrane helix</keyword>
<keyword evidence="3" id="KW-1185">Reference proteome</keyword>
<keyword evidence="1" id="KW-0812">Transmembrane</keyword>
<dbReference type="AlphaFoldDB" id="A0A5C3E6F7"/>
<accession>A0A5C3E6F7</accession>
<dbReference type="Proteomes" id="UP000324022">
    <property type="component" value="Unassembled WGS sequence"/>
</dbReference>
<gene>
    <name evidence="2" type="ORF">UTRI_02559</name>
</gene>
<evidence type="ECO:0000313" key="2">
    <source>
        <dbReference type="EMBL" id="SPO26283.1"/>
    </source>
</evidence>
<feature type="transmembrane region" description="Helical" evidence="1">
    <location>
        <begin position="27"/>
        <end position="46"/>
    </location>
</feature>
<protein>
    <submittedName>
        <fullName evidence="2">Uncharacterized protein</fullName>
    </submittedName>
</protein>
<sequence length="167" mass="17874">MWSSWTKLASTCAELAMSLLENGPHNVADHITVALTFHSLLLLIVMEFKRAMSKLMLGTPTPSSTSFRHRSSQPWKANTTCSCSTTLGSTTVRLLLPPSQLLGTTPSSYQPIHLGSTLQNGCLAESNHMLAARSSMRPMTSGLSLISNSVPSRRTCVLDGSVNALAG</sequence>
<proteinExistence type="predicted"/>
<evidence type="ECO:0000256" key="1">
    <source>
        <dbReference type="SAM" id="Phobius"/>
    </source>
</evidence>
<organism evidence="2 3">
    <name type="scientific">Ustilago trichophora</name>
    <dbReference type="NCBI Taxonomy" id="86804"/>
    <lineage>
        <taxon>Eukaryota</taxon>
        <taxon>Fungi</taxon>
        <taxon>Dikarya</taxon>
        <taxon>Basidiomycota</taxon>
        <taxon>Ustilaginomycotina</taxon>
        <taxon>Ustilaginomycetes</taxon>
        <taxon>Ustilaginales</taxon>
        <taxon>Ustilaginaceae</taxon>
        <taxon>Ustilago</taxon>
    </lineage>
</organism>
<dbReference type="EMBL" id="OOIN01000013">
    <property type="protein sequence ID" value="SPO26283.1"/>
    <property type="molecule type" value="Genomic_DNA"/>
</dbReference>